<evidence type="ECO:0000313" key="1">
    <source>
        <dbReference type="EnsemblPlants" id="AVESA.00010b.r2.5DG0972160.1.CDS"/>
    </source>
</evidence>
<reference evidence="1" key="1">
    <citation type="submission" date="2021-05" db="EMBL/GenBank/DDBJ databases">
        <authorList>
            <person name="Scholz U."/>
            <person name="Mascher M."/>
            <person name="Fiebig A."/>
        </authorList>
    </citation>
    <scope>NUCLEOTIDE SEQUENCE [LARGE SCALE GENOMIC DNA]</scope>
</reference>
<sequence>MHLLLQLQSPFPFFTPARCNRGHHRRPPRLLPCFCFFFAITTKAPQTSLNPPSDSFNTSSLLSLISSLTNAAMRRVAPATGGPTAPDLGRKDRGDIPEGDAYARHFFTRPDGYVWAAYDIGAGTFATPDSTHHLGLPAPPQHHVGIVGRNRSSPAEASRALPRICIGESDGDITGDVVESPVDDAATARTSLHPCSSSRQWRRPGKTISKGHKNYHLMLNLQLGIRHEVGKSAAKPMRELKRADFDPGNKFWTRFPPAGSKLTPPHPSPEFRWKDYCPMVFRHMRKLFAVDPADYMLAICGDDALRELSSPGKSGSFFYLTQDERFMIKTVKKSEVKLLIRMLPSYYKHIRRYKSSLITRFYGVHSVKPNGGQKVRFIVMGNLFCSDHRIHRRFDLKGSSYGRQSDKFKQETDEATTLKDLDLDFVFRMQQSQHKQLHEQLRRDCVFLESEGIMDYSLLVGVHFRDDIPASKMGLSTFTTSPELPTNMVSACQGSVSMPKPCLSAKDLDKMPDHRKPLAGLGARLPARAERTSRSKIDSFLFGGGGRIKNREAYDVVLYFGIIDILRDYDISKKLEHAYKSLRADPGLISAVDPKLYSQRFRDFMCRVFVKEG</sequence>
<organism evidence="1 2">
    <name type="scientific">Avena sativa</name>
    <name type="common">Oat</name>
    <dbReference type="NCBI Taxonomy" id="4498"/>
    <lineage>
        <taxon>Eukaryota</taxon>
        <taxon>Viridiplantae</taxon>
        <taxon>Streptophyta</taxon>
        <taxon>Embryophyta</taxon>
        <taxon>Tracheophyta</taxon>
        <taxon>Spermatophyta</taxon>
        <taxon>Magnoliopsida</taxon>
        <taxon>Liliopsida</taxon>
        <taxon>Poales</taxon>
        <taxon>Poaceae</taxon>
        <taxon>BOP clade</taxon>
        <taxon>Pooideae</taxon>
        <taxon>Poodae</taxon>
        <taxon>Poeae</taxon>
        <taxon>Poeae Chloroplast Group 1 (Aveneae type)</taxon>
        <taxon>Aveninae</taxon>
        <taxon>Avena</taxon>
    </lineage>
</organism>
<name>A0ACD5YJE1_AVESA</name>
<accession>A0ACD5YJE1</accession>
<dbReference type="Proteomes" id="UP001732700">
    <property type="component" value="Chromosome 5D"/>
</dbReference>
<proteinExistence type="predicted"/>
<dbReference type="EnsemblPlants" id="AVESA.00010b.r2.5DG0972160.1">
    <property type="protein sequence ID" value="AVESA.00010b.r2.5DG0972160.1.CDS"/>
    <property type="gene ID" value="AVESA.00010b.r2.5DG0972160"/>
</dbReference>
<protein>
    <submittedName>
        <fullName evidence="1">Uncharacterized protein</fullName>
    </submittedName>
</protein>
<reference evidence="1" key="2">
    <citation type="submission" date="2025-09" db="UniProtKB">
        <authorList>
            <consortium name="EnsemblPlants"/>
        </authorList>
    </citation>
    <scope>IDENTIFICATION</scope>
</reference>
<evidence type="ECO:0000313" key="2">
    <source>
        <dbReference type="Proteomes" id="UP001732700"/>
    </source>
</evidence>
<keyword evidence="2" id="KW-1185">Reference proteome</keyword>